<feature type="compositionally biased region" description="Basic and acidic residues" evidence="6">
    <location>
        <begin position="41"/>
        <end position="51"/>
    </location>
</feature>
<dbReference type="Proteomes" id="UP000887575">
    <property type="component" value="Unassembled WGS sequence"/>
</dbReference>
<feature type="region of interest" description="Disordered" evidence="6">
    <location>
        <begin position="226"/>
        <end position="250"/>
    </location>
</feature>
<evidence type="ECO:0000259" key="7">
    <source>
        <dbReference type="PROSITE" id="PS50953"/>
    </source>
</evidence>
<evidence type="ECO:0000313" key="9">
    <source>
        <dbReference type="WBParaSite" id="MBELARI_LOCUS10699"/>
    </source>
</evidence>
<feature type="compositionally biased region" description="Polar residues" evidence="6">
    <location>
        <begin position="161"/>
        <end position="180"/>
    </location>
</feature>
<keyword evidence="5" id="KW-0539">Nucleus</keyword>
<dbReference type="PRINTS" id="PR00041">
    <property type="entry name" value="LEUZIPPRCREB"/>
</dbReference>
<sequence length="346" mass="37077">MSSSGDSPSAAPTTPATLLAPNSTHNPNGSLGLGDEQISEDEARKRREQLNRRPSYRMILKDLETADKNLKKEPEDTPPASNEPPPLPLHVQIPPSARGLPGPSASPYDSPLGTSLLPPPSSTAIPHGLAFPLNGDLQPQLHLDYNPAALAAAVVAASQGRQLTPTSSQHELPGQGTPSGSAGLLLPGADLHGLKPPMGDLAANPFANHVGQNIIDWQQQLLSGYNSSPSPVSSRLGGPGGLGEDESTRKRQVRLLKNREAAKECRRKKKEYVKCLENRVAVRSRNSTVEKRNKRDCDSCNSSSLSAHIDRQGQSPCAMCTRPFTPIFPQIPLVYTKFLAFHTSIT</sequence>
<dbReference type="SUPFAM" id="SSF57959">
    <property type="entry name" value="Leucine zipper domain"/>
    <property type="match status" value="1"/>
</dbReference>
<dbReference type="WBParaSite" id="MBELARI_LOCUS10699">
    <property type="protein sequence ID" value="MBELARI_LOCUS10699"/>
    <property type="gene ID" value="MBELARI_LOCUS10699"/>
</dbReference>
<dbReference type="Gene3D" id="1.20.5.170">
    <property type="match status" value="1"/>
</dbReference>
<feature type="compositionally biased region" description="Low complexity" evidence="6">
    <location>
        <begin position="226"/>
        <end position="236"/>
    </location>
</feature>
<keyword evidence="4" id="KW-0804">Transcription</keyword>
<dbReference type="PANTHER" id="PTHR45879">
    <property type="entry name" value="CYCLIC AMP RESPONSE ELEMENT-BINDING PROTEIN B"/>
    <property type="match status" value="1"/>
</dbReference>
<dbReference type="GO" id="GO:0000981">
    <property type="term" value="F:DNA-binding transcription factor activity, RNA polymerase II-specific"/>
    <property type="evidence" value="ECO:0007669"/>
    <property type="project" value="TreeGrafter"/>
</dbReference>
<dbReference type="CDD" id="cd14690">
    <property type="entry name" value="bZIP_CREB1"/>
    <property type="match status" value="1"/>
</dbReference>
<dbReference type="GO" id="GO:0005634">
    <property type="term" value="C:nucleus"/>
    <property type="evidence" value="ECO:0007669"/>
    <property type="project" value="UniProtKB-SubCell"/>
</dbReference>
<evidence type="ECO:0000256" key="1">
    <source>
        <dbReference type="ARBA" id="ARBA00004123"/>
    </source>
</evidence>
<dbReference type="InterPro" id="IPR046347">
    <property type="entry name" value="bZIP_sf"/>
</dbReference>
<feature type="domain" description="KID" evidence="7">
    <location>
        <begin position="23"/>
        <end position="82"/>
    </location>
</feature>
<dbReference type="InterPro" id="IPR003102">
    <property type="entry name" value="CREB1-like_pKID"/>
</dbReference>
<keyword evidence="2" id="KW-0805">Transcription regulation</keyword>
<dbReference type="AlphaFoldDB" id="A0AAF3E9W3"/>
<dbReference type="PROSITE" id="PS00036">
    <property type="entry name" value="BZIP_BASIC"/>
    <property type="match status" value="1"/>
</dbReference>
<evidence type="ECO:0000256" key="2">
    <source>
        <dbReference type="ARBA" id="ARBA00023015"/>
    </source>
</evidence>
<dbReference type="InterPro" id="IPR001630">
    <property type="entry name" value="Leuzip_CREB"/>
</dbReference>
<protein>
    <recommendedName>
        <fullName evidence="7">KID domain-containing protein</fullName>
    </recommendedName>
</protein>
<reference evidence="9" key="1">
    <citation type="submission" date="2024-02" db="UniProtKB">
        <authorList>
            <consortium name="WormBaseParasite"/>
        </authorList>
    </citation>
    <scope>IDENTIFICATION</scope>
</reference>
<keyword evidence="3" id="KW-0238">DNA-binding</keyword>
<dbReference type="PROSITE" id="PS50953">
    <property type="entry name" value="KID"/>
    <property type="match status" value="1"/>
</dbReference>
<dbReference type="GO" id="GO:0005667">
    <property type="term" value="C:transcription regulator complex"/>
    <property type="evidence" value="ECO:0007669"/>
    <property type="project" value="TreeGrafter"/>
</dbReference>
<dbReference type="Pfam" id="PF00170">
    <property type="entry name" value="bZIP_1"/>
    <property type="match status" value="1"/>
</dbReference>
<evidence type="ECO:0000256" key="4">
    <source>
        <dbReference type="ARBA" id="ARBA00023163"/>
    </source>
</evidence>
<feature type="region of interest" description="Disordered" evidence="6">
    <location>
        <begin position="1"/>
        <end position="121"/>
    </location>
</feature>
<organism evidence="8 9">
    <name type="scientific">Mesorhabditis belari</name>
    <dbReference type="NCBI Taxonomy" id="2138241"/>
    <lineage>
        <taxon>Eukaryota</taxon>
        <taxon>Metazoa</taxon>
        <taxon>Ecdysozoa</taxon>
        <taxon>Nematoda</taxon>
        <taxon>Chromadorea</taxon>
        <taxon>Rhabditida</taxon>
        <taxon>Rhabditina</taxon>
        <taxon>Rhabditomorpha</taxon>
        <taxon>Rhabditoidea</taxon>
        <taxon>Rhabditidae</taxon>
        <taxon>Mesorhabditinae</taxon>
        <taxon>Mesorhabditis</taxon>
    </lineage>
</organism>
<feature type="compositionally biased region" description="Basic and acidic residues" evidence="6">
    <location>
        <begin position="59"/>
        <end position="75"/>
    </location>
</feature>
<feature type="compositionally biased region" description="Low complexity" evidence="6">
    <location>
        <begin position="1"/>
        <end position="24"/>
    </location>
</feature>
<dbReference type="Pfam" id="PF02173">
    <property type="entry name" value="pKID"/>
    <property type="match status" value="1"/>
</dbReference>
<feature type="region of interest" description="Disordered" evidence="6">
    <location>
        <begin position="161"/>
        <end position="191"/>
    </location>
</feature>
<evidence type="ECO:0000313" key="8">
    <source>
        <dbReference type="Proteomes" id="UP000887575"/>
    </source>
</evidence>
<name>A0AAF3E9W3_9BILA</name>
<accession>A0AAF3E9W3</accession>
<keyword evidence="8" id="KW-1185">Reference proteome</keyword>
<evidence type="ECO:0000256" key="3">
    <source>
        <dbReference type="ARBA" id="ARBA00023125"/>
    </source>
</evidence>
<dbReference type="GO" id="GO:0000978">
    <property type="term" value="F:RNA polymerase II cis-regulatory region sequence-specific DNA binding"/>
    <property type="evidence" value="ECO:0007669"/>
    <property type="project" value="TreeGrafter"/>
</dbReference>
<evidence type="ECO:0000256" key="5">
    <source>
        <dbReference type="ARBA" id="ARBA00023242"/>
    </source>
</evidence>
<dbReference type="InterPro" id="IPR004827">
    <property type="entry name" value="bZIP"/>
</dbReference>
<evidence type="ECO:0000256" key="6">
    <source>
        <dbReference type="SAM" id="MobiDB-lite"/>
    </source>
</evidence>
<comment type="subcellular location">
    <subcellularLocation>
        <location evidence="1">Nucleus</location>
    </subcellularLocation>
</comment>
<dbReference type="PANTHER" id="PTHR45879:SF3">
    <property type="entry name" value="CYCLIC AMP RESPONSE ELEMENT-BINDING PROTEIN B"/>
    <property type="match status" value="1"/>
</dbReference>
<proteinExistence type="predicted"/>